<dbReference type="EMBL" id="CAMXCT030006595">
    <property type="protein sequence ID" value="CAL4803960.1"/>
    <property type="molecule type" value="Genomic_DNA"/>
</dbReference>
<dbReference type="EMBL" id="CAMXCT010006595">
    <property type="protein sequence ID" value="CAI4016648.1"/>
    <property type="molecule type" value="Genomic_DNA"/>
</dbReference>
<dbReference type="Proteomes" id="UP001152797">
    <property type="component" value="Unassembled WGS sequence"/>
</dbReference>
<evidence type="ECO:0000313" key="2">
    <source>
        <dbReference type="EMBL" id="CAI4016648.1"/>
    </source>
</evidence>
<sequence length="182" mass="19988">MHGRPGVGFGTGGREAGEVVNGMGAKRQRLGMTWPLMKVKGCRHVQTGRPLTVYSQPGEPEPEPKRIQAKKRPRPPAEDPPEHLLCRAFLQSHTVPQPKAMAMPNKEAGRSTVILPPRLPESTTSASSSISGGTRYTWSVRKMPWQVARRLAEWTDGNLTEAQTQIIQAMKRCSRGKASDGN</sequence>
<name>A0A9P1GKP7_9DINO</name>
<evidence type="ECO:0000313" key="4">
    <source>
        <dbReference type="Proteomes" id="UP001152797"/>
    </source>
</evidence>
<proteinExistence type="predicted"/>
<evidence type="ECO:0000256" key="1">
    <source>
        <dbReference type="SAM" id="MobiDB-lite"/>
    </source>
</evidence>
<dbReference type="EMBL" id="CAMXCT020006595">
    <property type="protein sequence ID" value="CAL1170023.1"/>
    <property type="molecule type" value="Genomic_DNA"/>
</dbReference>
<feature type="region of interest" description="Disordered" evidence="1">
    <location>
        <begin position="48"/>
        <end position="82"/>
    </location>
</feature>
<comment type="caution">
    <text evidence="2">The sequence shown here is derived from an EMBL/GenBank/DDBJ whole genome shotgun (WGS) entry which is preliminary data.</text>
</comment>
<dbReference type="AlphaFoldDB" id="A0A9P1GKP7"/>
<reference evidence="3" key="2">
    <citation type="submission" date="2024-04" db="EMBL/GenBank/DDBJ databases">
        <authorList>
            <person name="Chen Y."/>
            <person name="Shah S."/>
            <person name="Dougan E. K."/>
            <person name="Thang M."/>
            <person name="Chan C."/>
        </authorList>
    </citation>
    <scope>NUCLEOTIDE SEQUENCE [LARGE SCALE GENOMIC DNA]</scope>
</reference>
<gene>
    <name evidence="2" type="ORF">C1SCF055_LOCUS41365</name>
</gene>
<keyword evidence="4" id="KW-1185">Reference proteome</keyword>
<evidence type="ECO:0000313" key="3">
    <source>
        <dbReference type="EMBL" id="CAL1170023.1"/>
    </source>
</evidence>
<protein>
    <submittedName>
        <fullName evidence="2">Uncharacterized protein</fullName>
    </submittedName>
</protein>
<organism evidence="2">
    <name type="scientific">Cladocopium goreaui</name>
    <dbReference type="NCBI Taxonomy" id="2562237"/>
    <lineage>
        <taxon>Eukaryota</taxon>
        <taxon>Sar</taxon>
        <taxon>Alveolata</taxon>
        <taxon>Dinophyceae</taxon>
        <taxon>Suessiales</taxon>
        <taxon>Symbiodiniaceae</taxon>
        <taxon>Cladocopium</taxon>
    </lineage>
</organism>
<accession>A0A9P1GKP7</accession>
<reference evidence="2" key="1">
    <citation type="submission" date="2022-10" db="EMBL/GenBank/DDBJ databases">
        <authorList>
            <person name="Chen Y."/>
            <person name="Dougan E. K."/>
            <person name="Chan C."/>
            <person name="Rhodes N."/>
            <person name="Thang M."/>
        </authorList>
    </citation>
    <scope>NUCLEOTIDE SEQUENCE</scope>
</reference>